<dbReference type="Proteomes" id="UP001234297">
    <property type="component" value="Chromosome 4"/>
</dbReference>
<protein>
    <submittedName>
        <fullName evidence="1">Uncharacterized protein</fullName>
    </submittedName>
</protein>
<evidence type="ECO:0000313" key="1">
    <source>
        <dbReference type="EMBL" id="KAJ8619000.1"/>
    </source>
</evidence>
<organism evidence="1 2">
    <name type="scientific">Persea americana</name>
    <name type="common">Avocado</name>
    <dbReference type="NCBI Taxonomy" id="3435"/>
    <lineage>
        <taxon>Eukaryota</taxon>
        <taxon>Viridiplantae</taxon>
        <taxon>Streptophyta</taxon>
        <taxon>Embryophyta</taxon>
        <taxon>Tracheophyta</taxon>
        <taxon>Spermatophyta</taxon>
        <taxon>Magnoliopsida</taxon>
        <taxon>Magnoliidae</taxon>
        <taxon>Laurales</taxon>
        <taxon>Lauraceae</taxon>
        <taxon>Persea</taxon>
    </lineage>
</organism>
<comment type="caution">
    <text evidence="1">The sequence shown here is derived from an EMBL/GenBank/DDBJ whole genome shotgun (WGS) entry which is preliminary data.</text>
</comment>
<proteinExistence type="predicted"/>
<evidence type="ECO:0000313" key="2">
    <source>
        <dbReference type="Proteomes" id="UP001234297"/>
    </source>
</evidence>
<reference evidence="1 2" key="1">
    <citation type="journal article" date="2022" name="Hortic Res">
        <title>A haplotype resolved chromosomal level avocado genome allows analysis of novel avocado genes.</title>
        <authorList>
            <person name="Nath O."/>
            <person name="Fletcher S.J."/>
            <person name="Hayward A."/>
            <person name="Shaw L.M."/>
            <person name="Masouleh A.K."/>
            <person name="Furtado A."/>
            <person name="Henry R.J."/>
            <person name="Mitter N."/>
        </authorList>
    </citation>
    <scope>NUCLEOTIDE SEQUENCE [LARGE SCALE GENOMIC DNA]</scope>
    <source>
        <strain evidence="2">cv. Hass</strain>
    </source>
</reference>
<name>A0ACC2KDH0_PERAE</name>
<accession>A0ACC2KDH0</accession>
<gene>
    <name evidence="1" type="ORF">MRB53_015186</name>
</gene>
<dbReference type="EMBL" id="CM056812">
    <property type="protein sequence ID" value="KAJ8619000.1"/>
    <property type="molecule type" value="Genomic_DNA"/>
</dbReference>
<sequence>MANPGAGSKFVSVNLNKSYGQPPSSSANAGRIRPAHHGGGGGMVVLSRQRSSVSGSTKAGPRLSVPRPLNLPSLRKEHERFDQSTALGSSSGARSGGSGLGNASSVAGWTRPGLSATLLEKGGNGDHTVGRLGSDNQRVSSPGDGGVRGGGGIYMPPATRLGSVGQHQDMGSARDAVSVEKAVVLRGEDFPTLHATLPSVSAQKQKDVLHPKQKPSEGVLQEHSMSSELRLQLHMRPQMHSSRLVVGSHSNENEVKSNTSSGLNGKEQSQKLDRYLPGPLPLVRLRHTSDWEDDERDTGHGFPNRDRDHGLTRNASVQDRDFDIPRGGLPRTLVRDQSDGRGLRDAEHIKVSSGEVLRGDPYRRELTTPIREVGNGSSWRVSPSVVKDGFSSREIRISRNGMGTRSFSPSRELAKDSKYSESTYRDSGGNGFRSTGSVAQDSRNAKRDSGCGASGHNGNRPAEAFNSRGAEQNPRSRYGDLSNRYKGDLFQSSSMAKASLSSGTKGLPLNDPILSFGREKRLFSSSAKPYTEDAFDTRDPFSGGLIGDAKIFKRKKDILKQTDFHDPVRESFEAELERVQKMQEQERQRVAEEQARALELARREEEERQRLAREEEERRRRLEEEAREAAWRAEQERLDALKRAEEQKMAREEEKRRVLLEEERRKEAARKKLLELEARIAKRKAEADKDDKFSTIVGNERMPGMLRGRDGPRAANVGDWEDGERMVERITSSASSDSSSLNRSAETGSRPHSSRDGNSVILDGGKHSNFWSRDSFESGSNSSFLPQQDPENGYISRRDGLGGGRVYPRKDFYGGPGVMSSRTSTKGGMPEIPVFDDYPHLRGQRWNFGGDGDHYNRNAELDPEFPDNSMDRFGDIGWGHGPPRGNLNAPYADRLFQNTDIDALSSFGRSRHSMRQPRVLPPPSLPAMHRSAFRDESEYPSSSVFLNEESKFVHNTRRNEHILQAGYETSYHDRAEQSGIMDAAERNGIPNEQGDEKHPPGCDSQSSLSVSSPPDSPTHLSHDDLDDSGELAVIPAADDCKQRASSDSEYVASASEGITNVMASSLVSSGEDENWAIETNEELQEQEEYDEEEDTYHEEDEVREGADENLDEAQEFGGLHSKEQTPHVKVGQMVLGFDEGVEVEMPDGDELENAANNAGKAIETQAVSAGIVTVGLVGNGQGLQAEIGGSEGSIDSSSKMIDEAEKSLQDLPHQSPVASPTYLLDNVEVPSSSGMPDQQAVASAMNSSVLSQTIQMVLPAASTVLSQSEVPPVKLQFGLFSGPSLIPSPVPAIQIGSIQMPLLHPQVGRPITQLHPSQPPFFQFGQLRYTSPMSQGILPLAAPQTLTFAQPAVSAHYSLNENPGVSLINQVASSSSAPSPLLNEVVASVQTSQQNTCAEQKTLFIADSSGGEVLLPQNPADGSLFVEKNNLSSSVSQVENQSQHDKTAEKNFRSMSGNRDTHGQKHIESTQSQIFSNERDLGGSKAPGAAPGSKGKRFIYAVRNTGSRPSVPESEASHVASSGFQRRPRRNVRRTEFKVRENVDRRQSEGFVSSNYSRVDEKSNLNGRAPGIASKGGNKKDTMLTKSTKPLVDSQTFLTSGSSSRIVDTGSKMSKTLGKDAPSKRLINARETSHSGEGRLQANVVSEDVDAPLQSGIVRVFKQPGIEAPSDEDDFIEVRSKRQMLNDRREQREKEIKAKSRVIKVMAPRKPRSVSQSTTISANLNKTTSLSGEVVSGVQSEHMVSDRWASTNDEVSTGFATGMASPPLPPIGTPATSTDAVTERRSLATKSGNTSSLPVSSGGTNLVPVLPFENKNAALDNVITPFGSWASVCINQQVMALTQTQLDEAMKARFDTHVAPTGDHSGSALELGKPSTSILTQDKSFSSTASPLNSLLAGEKIQFGAVTSPTILPPSSLPVSSSVGPPGSCRPDVSIDCNLSASGAEHAIIFDKDEHPDPSCVQLEDPEAEAEAAASAVAVAAISSDELVGNELGGSSVSVSDAKSFGGADISGLPSGCGVVGDQKLPSPSRGEESLTVALPADLSVETPPLSLWPPLSSPHNSSGPMLSHFPGAPPHFPCYEMNPMLGGPFFAFGPHDESGGTQPQSQKSGTAAAGSVGAWQPCHSGVDSFYGPSAGFTGPFINPGGIPGVQGPPHMVVYNHFAPVGQFGQVGLSFMGTTYIPSGKQPDWKHTPVSSAVGISEGDIHNLNNSSGQRNPSSMPASIQHLAPGSPLLQMASPLAMFDLSQFQSSADVPVQAHWPHVPTSPLHSVLPSMPPLQHQVEGRLPSQFSHGLSVDTPNLKSFQESRSSTSADSGRAFPQASGSTTQFPGEGLIEPSSASSSRIQISRPTSFSSINGNGKAESNTKSRGTASDASQGGIVTISSSGACSSTASMSSAASMTPANQQVNSSASHYPNPIGHTEQRGAGVSQKIGSGGEWHRRVGFPGRNQTVGSDKNFGSSKVKQIYVAKPATSVPTTTA</sequence>
<keyword evidence="2" id="KW-1185">Reference proteome</keyword>